<protein>
    <submittedName>
        <fullName evidence="2">Uncharacterized protein</fullName>
    </submittedName>
</protein>
<dbReference type="EMBL" id="VSRR010010144">
    <property type="protein sequence ID" value="MPC51393.1"/>
    <property type="molecule type" value="Genomic_DNA"/>
</dbReference>
<evidence type="ECO:0000256" key="1">
    <source>
        <dbReference type="SAM" id="MobiDB-lite"/>
    </source>
</evidence>
<proteinExistence type="predicted"/>
<accession>A0A5B7G2A6</accession>
<feature type="region of interest" description="Disordered" evidence="1">
    <location>
        <begin position="1"/>
        <end position="32"/>
    </location>
</feature>
<dbReference type="AlphaFoldDB" id="A0A5B7G2A6"/>
<keyword evidence="3" id="KW-1185">Reference proteome</keyword>
<dbReference type="Proteomes" id="UP000324222">
    <property type="component" value="Unassembled WGS sequence"/>
</dbReference>
<name>A0A5B7G2A6_PORTR</name>
<reference evidence="2 3" key="1">
    <citation type="submission" date="2019-05" db="EMBL/GenBank/DDBJ databases">
        <title>Another draft genome of Portunus trituberculatus and its Hox gene families provides insights of decapod evolution.</title>
        <authorList>
            <person name="Jeong J.-H."/>
            <person name="Song I."/>
            <person name="Kim S."/>
            <person name="Choi T."/>
            <person name="Kim D."/>
            <person name="Ryu S."/>
            <person name="Kim W."/>
        </authorList>
    </citation>
    <scope>NUCLEOTIDE SEQUENCE [LARGE SCALE GENOMIC DNA]</scope>
    <source>
        <tissue evidence="2">Muscle</tissue>
    </source>
</reference>
<evidence type="ECO:0000313" key="3">
    <source>
        <dbReference type="Proteomes" id="UP000324222"/>
    </source>
</evidence>
<organism evidence="2 3">
    <name type="scientific">Portunus trituberculatus</name>
    <name type="common">Swimming crab</name>
    <name type="synonym">Neptunus trituberculatus</name>
    <dbReference type="NCBI Taxonomy" id="210409"/>
    <lineage>
        <taxon>Eukaryota</taxon>
        <taxon>Metazoa</taxon>
        <taxon>Ecdysozoa</taxon>
        <taxon>Arthropoda</taxon>
        <taxon>Crustacea</taxon>
        <taxon>Multicrustacea</taxon>
        <taxon>Malacostraca</taxon>
        <taxon>Eumalacostraca</taxon>
        <taxon>Eucarida</taxon>
        <taxon>Decapoda</taxon>
        <taxon>Pleocyemata</taxon>
        <taxon>Brachyura</taxon>
        <taxon>Eubrachyura</taxon>
        <taxon>Portunoidea</taxon>
        <taxon>Portunidae</taxon>
        <taxon>Portuninae</taxon>
        <taxon>Portunus</taxon>
    </lineage>
</organism>
<gene>
    <name evidence="2" type="ORF">E2C01_045237</name>
</gene>
<sequence>MRRTWEMPGPSGVGGAGPPNTPTRSGSQHSIKEFPESCVCSHHSSYATSPVITTPSTQHPISQWPQDYVSARNEDGCHAL</sequence>
<comment type="caution">
    <text evidence="2">The sequence shown here is derived from an EMBL/GenBank/DDBJ whole genome shotgun (WGS) entry which is preliminary data.</text>
</comment>
<evidence type="ECO:0000313" key="2">
    <source>
        <dbReference type="EMBL" id="MPC51393.1"/>
    </source>
</evidence>